<keyword evidence="10" id="KW-1185">Reference proteome</keyword>
<dbReference type="GO" id="GO:0030150">
    <property type="term" value="P:protein import into mitochondrial matrix"/>
    <property type="evidence" value="ECO:0007669"/>
    <property type="project" value="InterPro"/>
</dbReference>
<feature type="region of interest" description="Disordered" evidence="8">
    <location>
        <begin position="228"/>
        <end position="256"/>
    </location>
</feature>
<evidence type="ECO:0000256" key="3">
    <source>
        <dbReference type="ARBA" id="ARBA00022448"/>
    </source>
</evidence>
<evidence type="ECO:0000256" key="5">
    <source>
        <dbReference type="ARBA" id="ARBA00022692"/>
    </source>
</evidence>
<keyword evidence="4" id="KW-1134">Transmembrane beta strand</keyword>
<evidence type="ECO:0000256" key="8">
    <source>
        <dbReference type="SAM" id="MobiDB-lite"/>
    </source>
</evidence>
<evidence type="ECO:0000256" key="7">
    <source>
        <dbReference type="ARBA" id="ARBA00023136"/>
    </source>
</evidence>
<dbReference type="AlphaFoldDB" id="A0AA40HDI8"/>
<evidence type="ECO:0000256" key="6">
    <source>
        <dbReference type="ARBA" id="ARBA00022787"/>
    </source>
</evidence>
<organism evidence="9 10">
    <name type="scientific">Cnephaeus nilssonii</name>
    <name type="common">Northern bat</name>
    <name type="synonym">Eptesicus nilssonii</name>
    <dbReference type="NCBI Taxonomy" id="3371016"/>
    <lineage>
        <taxon>Eukaryota</taxon>
        <taxon>Metazoa</taxon>
        <taxon>Chordata</taxon>
        <taxon>Craniata</taxon>
        <taxon>Vertebrata</taxon>
        <taxon>Euteleostomi</taxon>
        <taxon>Mammalia</taxon>
        <taxon>Eutheria</taxon>
        <taxon>Laurasiatheria</taxon>
        <taxon>Chiroptera</taxon>
        <taxon>Yangochiroptera</taxon>
        <taxon>Vespertilionidae</taxon>
        <taxon>Cnephaeus</taxon>
    </lineage>
</organism>
<evidence type="ECO:0000256" key="1">
    <source>
        <dbReference type="ARBA" id="ARBA00004141"/>
    </source>
</evidence>
<evidence type="ECO:0000256" key="4">
    <source>
        <dbReference type="ARBA" id="ARBA00022452"/>
    </source>
</evidence>
<dbReference type="PANTHER" id="PTHR10802">
    <property type="entry name" value="MITOCHONDRIAL IMPORT RECEPTOR SUBUNIT TOM40"/>
    <property type="match status" value="1"/>
</dbReference>
<keyword evidence="7" id="KW-0472">Membrane</keyword>
<evidence type="ECO:0000256" key="2">
    <source>
        <dbReference type="ARBA" id="ARBA00004294"/>
    </source>
</evidence>
<comment type="caution">
    <text evidence="9">The sequence shown here is derived from an EMBL/GenBank/DDBJ whole genome shotgun (WGS) entry which is preliminary data.</text>
</comment>
<accession>A0AA40HDI8</accession>
<dbReference type="Proteomes" id="UP001177744">
    <property type="component" value="Unassembled WGS sequence"/>
</dbReference>
<dbReference type="InterPro" id="IPR027246">
    <property type="entry name" value="Porin_Euk/Tom40"/>
</dbReference>
<dbReference type="GO" id="GO:0005741">
    <property type="term" value="C:mitochondrial outer membrane"/>
    <property type="evidence" value="ECO:0007669"/>
    <property type="project" value="UniProtKB-SubCell"/>
</dbReference>
<dbReference type="EMBL" id="JAULJE010000022">
    <property type="protein sequence ID" value="KAK1329259.1"/>
    <property type="molecule type" value="Genomic_DNA"/>
</dbReference>
<reference evidence="9" key="1">
    <citation type="submission" date="2023-06" db="EMBL/GenBank/DDBJ databases">
        <title>Reference genome for the Northern bat (Eptesicus nilssonii), a most northern bat species.</title>
        <authorList>
            <person name="Laine V.N."/>
            <person name="Pulliainen A.T."/>
            <person name="Lilley T.M."/>
        </authorList>
    </citation>
    <scope>NUCLEOTIDE SEQUENCE</scope>
    <source>
        <strain evidence="9">BLF_Eptnil</strain>
        <tissue evidence="9">Kidney</tissue>
    </source>
</reference>
<keyword evidence="5" id="KW-0812">Transmembrane</keyword>
<sequence length="377" mass="40649">MKPSKEEMTLMGRQTAGRRVRVQKQWETSSFTKNVERGRRQQWVRLRVAHGLAVHARLRGAAAASTLSLGFMLPPLGGGLGAGAGAGRGSERTPCTAGSRPQGPRLPSQPGSFAECVPKCQELFPIQMEGVKLTGNKGLSNHFPVNHTVALSTIGESNYHFGVTYVGTKQLSPTEAFPVLVGDMDNSGSLNAQVIHSPAGSRSGPRWPPRPSSQKFVHWQVDEEYRGSDFTAAERRPPRSPLTSKASRIPPGGCFCHRRPGEEGTVKSPAGKYMLNWLATVTLGQAGMHHILPHTTTKPVTAADQHKDARHESLLQVPAGFAQGQPLFKGSVDSNRIMGATRRRSSCPCPCAPDAGPRAFLNHLKDQFQCGFGLTIG</sequence>
<keyword evidence="6" id="KW-0496">Mitochondrion</keyword>
<comment type="subcellular location">
    <subcellularLocation>
        <location evidence="1">Membrane</location>
        <topology evidence="1">Multi-pass membrane protein</topology>
    </subcellularLocation>
    <subcellularLocation>
        <location evidence="2">Mitochondrion outer membrane</location>
    </subcellularLocation>
</comment>
<proteinExistence type="predicted"/>
<evidence type="ECO:0000313" key="10">
    <source>
        <dbReference type="Proteomes" id="UP001177744"/>
    </source>
</evidence>
<keyword evidence="6" id="KW-1000">Mitochondrion outer membrane</keyword>
<protein>
    <submittedName>
        <fullName evidence="9">Uncharacterized protein</fullName>
    </submittedName>
</protein>
<gene>
    <name evidence="9" type="ORF">QTO34_011439</name>
</gene>
<feature type="region of interest" description="Disordered" evidence="8">
    <location>
        <begin position="83"/>
        <end position="111"/>
    </location>
</feature>
<dbReference type="InterPro" id="IPR037930">
    <property type="entry name" value="Tom40"/>
</dbReference>
<name>A0AA40HDI8_CNENI</name>
<feature type="compositionally biased region" description="Basic and acidic residues" evidence="8">
    <location>
        <begin position="228"/>
        <end position="237"/>
    </location>
</feature>
<keyword evidence="3" id="KW-0813">Transport</keyword>
<dbReference type="GO" id="GO:0008320">
    <property type="term" value="F:protein transmembrane transporter activity"/>
    <property type="evidence" value="ECO:0007669"/>
    <property type="project" value="InterPro"/>
</dbReference>
<evidence type="ECO:0000313" key="9">
    <source>
        <dbReference type="EMBL" id="KAK1329259.1"/>
    </source>
</evidence>
<dbReference type="Pfam" id="PF01459">
    <property type="entry name" value="Porin_3"/>
    <property type="match status" value="1"/>
</dbReference>